<dbReference type="RefSeq" id="WP_342755911.1">
    <property type="nucleotide sequence ID" value="NZ_CP146256.1"/>
</dbReference>
<dbReference type="PANTHER" id="PTHR34301:SF8">
    <property type="entry name" value="ATPASE DOMAIN-CONTAINING PROTEIN"/>
    <property type="match status" value="1"/>
</dbReference>
<dbReference type="Gene3D" id="3.40.50.300">
    <property type="entry name" value="P-loop containing nucleotide triphosphate hydrolases"/>
    <property type="match status" value="1"/>
</dbReference>
<sequence>MNIREKNYSKEASYCVRVGIKKGLKICGAEQEIRVVNELSKYFAITFSKAGVFKTTNYVFDFLQPGQELREFYNLYNEVLLLFSPYKEFEARTLDFVDKTLEEYDNRLDKVCVFLVSNDINIETKIRGINSINKDARIIVPFTYNEILKKGLTKNYISDKLRNYFYNRDLFALESPLKTEAYFYGRTKLVQELFDKYLLGEQSGLFGLRKTGKTSVLYSLERQIISRKGFSLYIDCQNPGVYLCRWNELLAKIIKDIAKKYEIETVVVNESERYIDRNAAISFEEDIFQIHKLLRNTRILLMFDEIEHICFTTAEDMNWKTGRDFYMFWQTIRSVFQKAPECFTFVLAGVNPLCIESSYILDVENPIFDMVSIKYLELFNLDNVKDMIEHIGKYMGLRFDEEIYTKLTEDYGGHPFLIRHICSLINKEASAMRPCIISKYEYDAKKEEYDSKIVHYVEMVLSVLKNWYPKEYELLEILAVDGNEIFKKNIDYREKEINHLIGYGIIKEINKNYYITINAVSLYIDKMHKIKGKPTSKEETWTKISLRRNKLEESLRKLMQLQIAAQYGSKKTKSKLLEVIESSKRSLLEDKEINDIITNHFFLLDVKKVILKNWSLFEKIFIDKSKFDSFLDIVNKHRVDAHAKTIEESDMLMLTYAFNWFDECLKELPL</sequence>
<name>A0ABZ3EQ31_9FIRM</name>
<evidence type="ECO:0000313" key="2">
    <source>
        <dbReference type="Proteomes" id="UP001451571"/>
    </source>
</evidence>
<dbReference type="EMBL" id="CP146256">
    <property type="protein sequence ID" value="XAH72293.1"/>
    <property type="molecule type" value="Genomic_DNA"/>
</dbReference>
<dbReference type="Proteomes" id="UP001451571">
    <property type="component" value="Chromosome"/>
</dbReference>
<evidence type="ECO:0008006" key="3">
    <source>
        <dbReference type="Google" id="ProtNLM"/>
    </source>
</evidence>
<organism evidence="1 2">
    <name type="scientific">Kineothrix sedimenti</name>
    <dbReference type="NCBI Taxonomy" id="3123317"/>
    <lineage>
        <taxon>Bacteria</taxon>
        <taxon>Bacillati</taxon>
        <taxon>Bacillota</taxon>
        <taxon>Clostridia</taxon>
        <taxon>Lachnospirales</taxon>
        <taxon>Lachnospiraceae</taxon>
        <taxon>Kineothrix</taxon>
    </lineage>
</organism>
<keyword evidence="2" id="KW-1185">Reference proteome</keyword>
<dbReference type="SUPFAM" id="SSF52540">
    <property type="entry name" value="P-loop containing nucleoside triphosphate hydrolases"/>
    <property type="match status" value="1"/>
</dbReference>
<accession>A0ABZ3EQ31</accession>
<dbReference type="PANTHER" id="PTHR34301">
    <property type="entry name" value="DNA-BINDING PROTEIN-RELATED"/>
    <property type="match status" value="1"/>
</dbReference>
<proteinExistence type="predicted"/>
<dbReference type="InterPro" id="IPR027417">
    <property type="entry name" value="P-loop_NTPase"/>
</dbReference>
<evidence type="ECO:0000313" key="1">
    <source>
        <dbReference type="EMBL" id="XAH72293.1"/>
    </source>
</evidence>
<reference evidence="1 2" key="1">
    <citation type="submission" date="2024-02" db="EMBL/GenBank/DDBJ databases">
        <title>Bacterial strain from lacustrine sediment.</title>
        <authorList>
            <person name="Petit C."/>
            <person name="Fadhlaoui K."/>
        </authorList>
    </citation>
    <scope>NUCLEOTIDE SEQUENCE [LARGE SCALE GENOMIC DNA]</scope>
    <source>
        <strain evidence="1 2">IPX-CK</strain>
    </source>
</reference>
<gene>
    <name evidence="1" type="ORF">V6984_12205</name>
</gene>
<protein>
    <recommendedName>
        <fullName evidence="3">ATP-binding protein</fullName>
    </recommendedName>
</protein>